<feature type="compositionally biased region" description="Low complexity" evidence="1">
    <location>
        <begin position="15"/>
        <end position="27"/>
    </location>
</feature>
<evidence type="ECO:0000259" key="3">
    <source>
        <dbReference type="PROSITE" id="PS50006"/>
    </source>
</evidence>
<dbReference type="EMBL" id="JAVHJO010000013">
    <property type="protein sequence ID" value="KAK6530322.1"/>
    <property type="molecule type" value="Genomic_DNA"/>
</dbReference>
<organism evidence="4 5">
    <name type="scientific">Orbilia ellipsospora</name>
    <dbReference type="NCBI Taxonomy" id="2528407"/>
    <lineage>
        <taxon>Eukaryota</taxon>
        <taxon>Fungi</taxon>
        <taxon>Dikarya</taxon>
        <taxon>Ascomycota</taxon>
        <taxon>Pezizomycotina</taxon>
        <taxon>Orbiliomycetes</taxon>
        <taxon>Orbiliales</taxon>
        <taxon>Orbiliaceae</taxon>
        <taxon>Orbilia</taxon>
    </lineage>
</organism>
<feature type="region of interest" description="Disordered" evidence="1">
    <location>
        <begin position="249"/>
        <end position="285"/>
    </location>
</feature>
<dbReference type="Pfam" id="PF00498">
    <property type="entry name" value="FHA"/>
    <property type="match status" value="1"/>
</dbReference>
<evidence type="ECO:0000256" key="1">
    <source>
        <dbReference type="SAM" id="MobiDB-lite"/>
    </source>
</evidence>
<dbReference type="CDD" id="cd00060">
    <property type="entry name" value="FHA"/>
    <property type="match status" value="1"/>
</dbReference>
<dbReference type="Gene3D" id="2.60.200.20">
    <property type="match status" value="1"/>
</dbReference>
<evidence type="ECO:0000256" key="2">
    <source>
        <dbReference type="SAM" id="Phobius"/>
    </source>
</evidence>
<feature type="compositionally biased region" description="Basic and acidic residues" evidence="1">
    <location>
        <begin position="874"/>
        <end position="885"/>
    </location>
</feature>
<feature type="transmembrane region" description="Helical" evidence="2">
    <location>
        <begin position="895"/>
        <end position="921"/>
    </location>
</feature>
<evidence type="ECO:0000313" key="5">
    <source>
        <dbReference type="Proteomes" id="UP001365542"/>
    </source>
</evidence>
<feature type="domain" description="FHA" evidence="3">
    <location>
        <begin position="97"/>
        <end position="157"/>
    </location>
</feature>
<feature type="compositionally biased region" description="Acidic residues" evidence="1">
    <location>
        <begin position="360"/>
        <end position="377"/>
    </location>
</feature>
<keyword evidence="2" id="KW-0472">Membrane</keyword>
<dbReference type="SMART" id="SM00240">
    <property type="entry name" value="FHA"/>
    <property type="match status" value="1"/>
</dbReference>
<keyword evidence="2" id="KW-1133">Transmembrane helix</keyword>
<protein>
    <recommendedName>
        <fullName evidence="3">FHA domain-containing protein</fullName>
    </recommendedName>
</protein>
<dbReference type="SUPFAM" id="SSF49879">
    <property type="entry name" value="SMAD/FHA domain"/>
    <property type="match status" value="1"/>
</dbReference>
<keyword evidence="5" id="KW-1185">Reference proteome</keyword>
<feature type="compositionally biased region" description="Acidic residues" evidence="1">
    <location>
        <begin position="616"/>
        <end position="626"/>
    </location>
</feature>
<dbReference type="PANTHER" id="PTHR23308">
    <property type="entry name" value="NUCLEAR INHIBITOR OF PROTEIN PHOSPHATASE-1"/>
    <property type="match status" value="1"/>
</dbReference>
<sequence length="926" mass="101425">MASTALESELDLQAPPRLITSDSSSSSPLPPYSFPSFLSFPSLQFSRKWLSSFSDPESAKFQMASLGIAEVVLTPSGGLADSVGPRTIRITPSQPIITVGRSSRNKTKNLLPDSDNAYFDSPVMSRLHAWIKCDEEGKVVISDASSMHGTYINDRILEPKRFVPLESGSIVKFGSSVSRNSETFPPKVFGVKIIQTSRMAEVHHGYGITSDELVLPDSPYSSDEEEEEEEEEDDDVMITEVKAINKAESQSRYWDESNPWEEEREKTSSSSRWASWRSDPPSEVPVTSIRESLCDVSVESPSIIRNTTHVDLTVDSHTSQPNRTSVPRMSINELIQSQSRQASKTPVREGAASHPVMLDSDLEDYDDVDAEYDEDDTGSSQECNSAGSAPTSTVSVDSGDVSKKSFPLPDIQSPIATAGASSLEPPPVLEELVSPEIKQAWDNTWKAPLVSRFGYNSDTTTTDPDCKPLDTTSPLNISRGAIANLANRTKLAMEQIRKAEAMRDRATSFLRSRIEMQGSRTFYTPSKEKESLPYPTPTSTSQNQAKADSSIPFWVRNFESNIGGNSENEPDNGVNEPEVAESPCAGRGDAGTGVPLSPAETRSPSPEIKMAGCFEVSEEEDSEDDSWEQKDADCESTSEAGSYEQSALSSDEDEDMVESFSLEISSVEEEPMDDARSESEDEEPAYNYRDEFLNDTEDDISSNDENDQVEQIAAENPISVEEVVENILVQNAVKNAMSMENFFSPNDDTNDSFDAEPKDKDPWAGVAKKLNEVFMEDEDDESADIPLPDINSLPPASKKRKRSESEEPDECPKMETDLDLEVPTFMANRKIAPLPRRFAAPMKHQLAVPMSAPAPQPVEEDRQELLALANELKNELEAESSEPKSKRPRVRNNGAGWGSTLATAIAGALVGGVGVFAALVATAGDL</sequence>
<feature type="region of interest" description="Disordered" evidence="1">
    <location>
        <begin position="874"/>
        <end position="893"/>
    </location>
</feature>
<feature type="compositionally biased region" description="Acidic residues" evidence="1">
    <location>
        <begin position="222"/>
        <end position="237"/>
    </location>
</feature>
<name>A0AAV9WYY0_9PEZI</name>
<comment type="caution">
    <text evidence="4">The sequence shown here is derived from an EMBL/GenBank/DDBJ whole genome shotgun (WGS) entry which is preliminary data.</text>
</comment>
<dbReference type="InterPro" id="IPR008984">
    <property type="entry name" value="SMAD_FHA_dom_sf"/>
</dbReference>
<feature type="compositionally biased region" description="Polar residues" evidence="1">
    <location>
        <begin position="537"/>
        <end position="547"/>
    </location>
</feature>
<feature type="compositionally biased region" description="Polar residues" evidence="1">
    <location>
        <begin position="635"/>
        <end position="649"/>
    </location>
</feature>
<dbReference type="PROSITE" id="PS50006">
    <property type="entry name" value="FHA_DOMAIN"/>
    <property type="match status" value="1"/>
</dbReference>
<feature type="region of interest" description="Disordered" evidence="1">
    <location>
        <begin position="337"/>
        <end position="408"/>
    </location>
</feature>
<proteinExistence type="predicted"/>
<keyword evidence="2" id="KW-0812">Transmembrane</keyword>
<feature type="compositionally biased region" description="Polar residues" evidence="1">
    <location>
        <begin position="558"/>
        <end position="567"/>
    </location>
</feature>
<feature type="region of interest" description="Disordered" evidence="1">
    <location>
        <begin position="744"/>
        <end position="819"/>
    </location>
</feature>
<feature type="compositionally biased region" description="Polar residues" evidence="1">
    <location>
        <begin position="378"/>
        <end position="390"/>
    </location>
</feature>
<evidence type="ECO:0000313" key="4">
    <source>
        <dbReference type="EMBL" id="KAK6530322.1"/>
    </source>
</evidence>
<dbReference type="InterPro" id="IPR050923">
    <property type="entry name" value="Cell_Proc_Reg/RNA_Proc"/>
</dbReference>
<gene>
    <name evidence="4" type="ORF">TWF694_003679</name>
</gene>
<dbReference type="AlphaFoldDB" id="A0AAV9WYY0"/>
<dbReference type="Proteomes" id="UP001365542">
    <property type="component" value="Unassembled WGS sequence"/>
</dbReference>
<feature type="compositionally biased region" description="Acidic residues" evidence="1">
    <location>
        <begin position="774"/>
        <end position="783"/>
    </location>
</feature>
<feature type="region of interest" description="Disordered" evidence="1">
    <location>
        <begin position="520"/>
        <end position="687"/>
    </location>
</feature>
<accession>A0AAV9WYY0</accession>
<feature type="region of interest" description="Disordered" evidence="1">
    <location>
        <begin position="211"/>
        <end position="237"/>
    </location>
</feature>
<reference evidence="4 5" key="1">
    <citation type="submission" date="2019-10" db="EMBL/GenBank/DDBJ databases">
        <authorList>
            <person name="Palmer J.M."/>
        </authorList>
    </citation>
    <scope>NUCLEOTIDE SEQUENCE [LARGE SCALE GENOMIC DNA]</scope>
    <source>
        <strain evidence="4 5">TWF694</strain>
    </source>
</reference>
<dbReference type="InterPro" id="IPR000253">
    <property type="entry name" value="FHA_dom"/>
</dbReference>
<feature type="region of interest" description="Disordered" evidence="1">
    <location>
        <begin position="1"/>
        <end position="28"/>
    </location>
</feature>
<feature type="compositionally biased region" description="Low complexity" evidence="1">
    <location>
        <begin position="268"/>
        <end position="281"/>
    </location>
</feature>